<feature type="region of interest" description="Disordered" evidence="1">
    <location>
        <begin position="42"/>
        <end position="63"/>
    </location>
</feature>
<comment type="caution">
    <text evidence="2">The sequence shown here is derived from an EMBL/GenBank/DDBJ whole genome shotgun (WGS) entry which is preliminary data.</text>
</comment>
<organism evidence="2 3">
    <name type="scientific">Acrasis kona</name>
    <dbReference type="NCBI Taxonomy" id="1008807"/>
    <lineage>
        <taxon>Eukaryota</taxon>
        <taxon>Discoba</taxon>
        <taxon>Heterolobosea</taxon>
        <taxon>Tetramitia</taxon>
        <taxon>Eutetramitia</taxon>
        <taxon>Acrasidae</taxon>
        <taxon>Acrasis</taxon>
    </lineage>
</organism>
<feature type="compositionally biased region" description="Basic and acidic residues" evidence="1">
    <location>
        <begin position="42"/>
        <end position="52"/>
    </location>
</feature>
<name>A0AAW2ZFF1_9EUKA</name>
<reference evidence="2 3" key="1">
    <citation type="submission" date="2024-03" db="EMBL/GenBank/DDBJ databases">
        <title>The Acrasis kona genome and developmental transcriptomes reveal deep origins of eukaryotic multicellular pathways.</title>
        <authorList>
            <person name="Sheikh S."/>
            <person name="Fu C.-J."/>
            <person name="Brown M.W."/>
            <person name="Baldauf S.L."/>
        </authorList>
    </citation>
    <scope>NUCLEOTIDE SEQUENCE [LARGE SCALE GENOMIC DNA]</scope>
    <source>
        <strain evidence="2 3">ATCC MYA-3509</strain>
    </source>
</reference>
<evidence type="ECO:0000313" key="3">
    <source>
        <dbReference type="Proteomes" id="UP001431209"/>
    </source>
</evidence>
<accession>A0AAW2ZFF1</accession>
<dbReference type="AlphaFoldDB" id="A0AAW2ZFF1"/>
<evidence type="ECO:0000313" key="2">
    <source>
        <dbReference type="EMBL" id="KAL0487379.1"/>
    </source>
</evidence>
<dbReference type="Gene3D" id="2.60.40.10">
    <property type="entry name" value="Immunoglobulins"/>
    <property type="match status" value="1"/>
</dbReference>
<dbReference type="InterPro" id="IPR013783">
    <property type="entry name" value="Ig-like_fold"/>
</dbReference>
<proteinExistence type="predicted"/>
<sequence length="233" mass="26118">MTLSYGGAIHKKKINLLGRAWDVGIYCILDVNSKTVVEASKLESNKTQDRNKSPIKQGQRTKQVKAEEEEAFVEENVINKPLAPLFIHEDEEAFLFEDPFASIRQAQTKSKQELEYAFCNVKLGETHTIVLEIGLTKSKQSSTTVKTDYVFDSLSDQDISNGFSIDPSKGTLESGSKKSINIKFCPTQATIDQVQIEGIDAWIETTLKCTAKDPYTNNPYELVIYLRGQVLTQ</sequence>
<keyword evidence="3" id="KW-1185">Reference proteome</keyword>
<evidence type="ECO:0000256" key="1">
    <source>
        <dbReference type="SAM" id="MobiDB-lite"/>
    </source>
</evidence>
<gene>
    <name evidence="2" type="ORF">AKO1_000791</name>
</gene>
<dbReference type="EMBL" id="JAOPGA020001336">
    <property type="protein sequence ID" value="KAL0487379.1"/>
    <property type="molecule type" value="Genomic_DNA"/>
</dbReference>
<dbReference type="Proteomes" id="UP001431209">
    <property type="component" value="Unassembled WGS sequence"/>
</dbReference>
<protein>
    <submittedName>
        <fullName evidence="2">Uncharacterized protein</fullName>
    </submittedName>
</protein>